<dbReference type="Proteomes" id="UP000029707">
    <property type="component" value="Unassembled WGS sequence"/>
</dbReference>
<dbReference type="GeneID" id="82322242"/>
<evidence type="ECO:0000313" key="1">
    <source>
        <dbReference type="EMBL" id="TLD99893.1"/>
    </source>
</evidence>
<dbReference type="RefSeq" id="WP_034363836.1">
    <property type="nucleotide sequence ID" value="NZ_CAJUDB010000013.1"/>
</dbReference>
<protein>
    <submittedName>
        <fullName evidence="1">Uncharacterized protein</fullName>
    </submittedName>
</protein>
<gene>
    <name evidence="1" type="ORF">LS65_008940</name>
</gene>
<comment type="caution">
    <text evidence="1">The sequence shown here is derived from an EMBL/GenBank/DDBJ whole genome shotgun (WGS) entry which is preliminary data.</text>
</comment>
<dbReference type="SUPFAM" id="SSF50985">
    <property type="entry name" value="RCC1/BLIP-II"/>
    <property type="match status" value="1"/>
</dbReference>
<dbReference type="Pfam" id="PF00415">
    <property type="entry name" value="RCC1"/>
    <property type="match status" value="2"/>
</dbReference>
<dbReference type="InterPro" id="IPR000408">
    <property type="entry name" value="Reg_chr_condens"/>
</dbReference>
<dbReference type="OrthoDB" id="5315536at2"/>
<dbReference type="AlphaFoldDB" id="A0A4U8TIH9"/>
<dbReference type="PROSITE" id="PS50012">
    <property type="entry name" value="RCC1_3"/>
    <property type="match status" value="1"/>
</dbReference>
<organism evidence="1 2">
    <name type="scientific">Helicobacter japonicus</name>
    <dbReference type="NCBI Taxonomy" id="425400"/>
    <lineage>
        <taxon>Bacteria</taxon>
        <taxon>Pseudomonadati</taxon>
        <taxon>Campylobacterota</taxon>
        <taxon>Epsilonproteobacteria</taxon>
        <taxon>Campylobacterales</taxon>
        <taxon>Helicobacteraceae</taxon>
        <taxon>Helicobacter</taxon>
    </lineage>
</organism>
<dbReference type="PANTHER" id="PTHR45982:SF1">
    <property type="entry name" value="REGULATOR OF CHROMOSOME CONDENSATION"/>
    <property type="match status" value="1"/>
</dbReference>
<reference evidence="1 2" key="1">
    <citation type="journal article" date="2014" name="Genome Announc.">
        <title>Draft genome sequences of eight enterohepatic helicobacter species isolated from both laboratory and wild rodents.</title>
        <authorList>
            <person name="Sheh A."/>
            <person name="Shen Z."/>
            <person name="Fox J.G."/>
        </authorList>
    </citation>
    <scope>NUCLEOTIDE SEQUENCE [LARGE SCALE GENOMIC DNA]</scope>
    <source>
        <strain evidence="1 2">MIT 01-6451</strain>
    </source>
</reference>
<dbReference type="Gene3D" id="2.130.10.30">
    <property type="entry name" value="Regulator of chromosome condensation 1/beta-lactamase-inhibitor protein II"/>
    <property type="match status" value="2"/>
</dbReference>
<dbReference type="PANTHER" id="PTHR45982">
    <property type="entry name" value="REGULATOR OF CHROMOSOME CONDENSATION"/>
    <property type="match status" value="1"/>
</dbReference>
<name>A0A4U8TIH9_9HELI</name>
<dbReference type="STRING" id="425400.LS65_10155"/>
<dbReference type="InterPro" id="IPR009091">
    <property type="entry name" value="RCC1/BLIP-II"/>
</dbReference>
<keyword evidence="2" id="KW-1185">Reference proteome</keyword>
<dbReference type="EMBL" id="JRMQ02000016">
    <property type="protein sequence ID" value="TLD99893.1"/>
    <property type="molecule type" value="Genomic_DNA"/>
</dbReference>
<accession>A0A4U8TIH9</accession>
<evidence type="ECO:0000313" key="2">
    <source>
        <dbReference type="Proteomes" id="UP000029707"/>
    </source>
</evidence>
<sequence length="498" mass="53665">MLTEQTQQMQTLLEIKAELNKLSSFDYGLEQPLQILNHHADVLKSEIDAHINTLNTALRDINIRSKRLLSMHLYRGLAYQDIIKNSKGEVICYGDVYMQGLSVNNNTGSGRANAAFFSRVGLPSDIEFIEVFGGYTTFYALPKEGNFLYVWGANVQGCAGVGHTNALSLPVRVDFPSRVVKVCCGTSESNAKQSAIALLENGLVYVSGSNSIGELGVGNTLPLSTFTQNPHLSDIKDIFLCSNGNVGLFMAIDNEGALYVCGHNQQGACGNGGNTNLTLPFKLSFNQKVKLAKASINTSSNAHYATSMIVLEDGSVRGAGYALENNLSQNAAGNLNIFTTLLNEQGEPLSEIVDVFPASIGGTSLALDSNGNLYAWGKGAYGYGNDNTRANAKAQRVLENVESVQHWDRANTRCVAKLKDTQALLAFGFNTDSALGVGNASNTRAWKNVLLPPAMSEYKLQCFGAEAYLVIIADNDIYACGTSKDGSIKYTTPTLQKQ</sequence>
<proteinExistence type="predicted"/>
<dbReference type="InterPro" id="IPR051553">
    <property type="entry name" value="Ran_GTPase-activating"/>
</dbReference>